<comment type="function">
    <text evidence="13">May be a desaturase involved in mycobacterial fatty acid biosynthesis.</text>
</comment>
<comment type="pathway">
    <text evidence="3">Lipid metabolism; fatty acid metabolism.</text>
</comment>
<keyword evidence="7 15" id="KW-0479">Metal-binding</keyword>
<keyword evidence="10 15" id="KW-0408">Iron</keyword>
<evidence type="ECO:0000313" key="17">
    <source>
        <dbReference type="Proteomes" id="UP000578686"/>
    </source>
</evidence>
<dbReference type="InterPro" id="IPR012348">
    <property type="entry name" value="RNR-like"/>
</dbReference>
<dbReference type="CDD" id="cd01050">
    <property type="entry name" value="Acyl_ACP_Desat"/>
    <property type="match status" value="1"/>
</dbReference>
<evidence type="ECO:0000256" key="5">
    <source>
        <dbReference type="ARBA" id="ARBA00011738"/>
    </source>
</evidence>
<evidence type="ECO:0000256" key="15">
    <source>
        <dbReference type="PIRSR" id="PIRSR000346-1"/>
    </source>
</evidence>
<comment type="cofactor">
    <cofactor evidence="15">
        <name>Fe cation</name>
        <dbReference type="ChEBI" id="CHEBI:24875"/>
    </cofactor>
    <text evidence="15">Binds 2 iron ions per subunit.</text>
</comment>
<feature type="binding site" evidence="15">
    <location>
        <position position="120"/>
    </location>
    <ligand>
        <name>Fe cation</name>
        <dbReference type="ChEBI" id="CHEBI:24875"/>
        <label>1</label>
    </ligand>
</feature>
<feature type="binding site" evidence="15">
    <location>
        <position position="170"/>
    </location>
    <ligand>
        <name>Fe cation</name>
        <dbReference type="ChEBI" id="CHEBI:24875"/>
        <label>2</label>
    </ligand>
</feature>
<gene>
    <name evidence="16" type="ORF">HCN56_13935</name>
</gene>
<evidence type="ECO:0000256" key="11">
    <source>
        <dbReference type="ARBA" id="ARBA00023098"/>
    </source>
</evidence>
<dbReference type="PANTHER" id="PTHR31155">
    <property type="entry name" value="ACYL- ACYL-CARRIER-PROTEIN DESATURASE-RELATED"/>
    <property type="match status" value="1"/>
</dbReference>
<evidence type="ECO:0000256" key="8">
    <source>
        <dbReference type="ARBA" id="ARBA00022832"/>
    </source>
</evidence>
<name>A0A7X6D270_9ACTN</name>
<comment type="cofactor">
    <cofactor evidence="1">
        <name>Fe(2+)</name>
        <dbReference type="ChEBI" id="CHEBI:29033"/>
    </cofactor>
</comment>
<evidence type="ECO:0000256" key="7">
    <source>
        <dbReference type="ARBA" id="ARBA00022723"/>
    </source>
</evidence>
<feature type="binding site" evidence="15">
    <location>
        <position position="117"/>
    </location>
    <ligand>
        <name>Fe cation</name>
        <dbReference type="ChEBI" id="CHEBI:24875"/>
        <label>2</label>
    </ligand>
</feature>
<dbReference type="InterPro" id="IPR009078">
    <property type="entry name" value="Ferritin-like_SF"/>
</dbReference>
<dbReference type="Pfam" id="PF03405">
    <property type="entry name" value="FA_desaturase_2"/>
    <property type="match status" value="1"/>
</dbReference>
<evidence type="ECO:0000256" key="6">
    <source>
        <dbReference type="ARBA" id="ARBA00022516"/>
    </source>
</evidence>
<evidence type="ECO:0000256" key="2">
    <source>
        <dbReference type="ARBA" id="ARBA00004241"/>
    </source>
</evidence>
<feature type="binding site" evidence="15">
    <location>
        <position position="200"/>
    </location>
    <ligand>
        <name>Fe cation</name>
        <dbReference type="ChEBI" id="CHEBI:24875"/>
        <label>1</label>
    </ligand>
</feature>
<sequence>MTITPAHPAKSDQWTDARLLYALEEVVEREINRHLKVAKDWMPHEYVPWSEGRNFDGIMGGEAWDQAQSKVTEIGRIALVVNLLTEDNLPSYHHEIATLFGRDGAWGTWVHRWTAEEGRHGIVMRDYLLTTRAVDPVKLEQFRMAHMSEGFESDNAHSMLHSVAYVAFQELATRISHRNTGHQSGDPMCDRMLARIATDENLHMVFYRNLLKAAFEIAPDATMSAVRDVVVQFRMPGHGMPGFERAAAQMAIGGIYNLRIHHDDVLQPVLRYLRVLEIDGLGPEGLKAQEELGLFMGGLDAEATKLDEKLEARRARIAARKAAAG</sequence>
<dbReference type="InterPro" id="IPR005067">
    <property type="entry name" value="Fatty_acid_desaturase-2"/>
</dbReference>
<dbReference type="Gene3D" id="1.10.620.20">
    <property type="entry name" value="Ribonucleotide Reductase, subunit A"/>
    <property type="match status" value="1"/>
</dbReference>
<keyword evidence="11" id="KW-0443">Lipid metabolism</keyword>
<evidence type="ECO:0000313" key="16">
    <source>
        <dbReference type="EMBL" id="NJQ06653.1"/>
    </source>
</evidence>
<proteinExistence type="inferred from homology"/>
<organism evidence="16 17">
    <name type="scientific">Streptomyces lonarensis</name>
    <dbReference type="NCBI Taxonomy" id="700599"/>
    <lineage>
        <taxon>Bacteria</taxon>
        <taxon>Bacillati</taxon>
        <taxon>Actinomycetota</taxon>
        <taxon>Actinomycetes</taxon>
        <taxon>Kitasatosporales</taxon>
        <taxon>Streptomycetaceae</taxon>
        <taxon>Streptomyces</taxon>
    </lineage>
</organism>
<feature type="binding site" evidence="15">
    <location>
        <position position="86"/>
    </location>
    <ligand>
        <name>Fe cation</name>
        <dbReference type="ChEBI" id="CHEBI:24875"/>
        <label>1</label>
    </ligand>
</feature>
<keyword evidence="12" id="KW-0275">Fatty acid biosynthesis</keyword>
<dbReference type="PANTHER" id="PTHR31155:SF9">
    <property type="entry name" value="STEAROYL-[ACYL-CARRIER-PROTEIN] 9-DESATURASE 7, CHLOROPLASTIC"/>
    <property type="match status" value="1"/>
</dbReference>
<comment type="subunit">
    <text evidence="5">Homodimer.</text>
</comment>
<dbReference type="FunFam" id="1.10.620.20:FF:000006">
    <property type="entry name" value="Acyl-ACP desaturase DesA"/>
    <property type="match status" value="1"/>
</dbReference>
<dbReference type="EMBL" id="JAAVJD010000099">
    <property type="protein sequence ID" value="NJQ06653.1"/>
    <property type="molecule type" value="Genomic_DNA"/>
</dbReference>
<keyword evidence="17" id="KW-1185">Reference proteome</keyword>
<dbReference type="AlphaFoldDB" id="A0A7X6D270"/>
<dbReference type="RefSeq" id="WP_167970968.1">
    <property type="nucleotide sequence ID" value="NZ_BHZG01000032.1"/>
</dbReference>
<dbReference type="GO" id="GO:0046872">
    <property type="term" value="F:metal ion binding"/>
    <property type="evidence" value="ECO:0007669"/>
    <property type="project" value="UniProtKB-KW"/>
</dbReference>
<evidence type="ECO:0000256" key="10">
    <source>
        <dbReference type="ARBA" id="ARBA00023004"/>
    </source>
</evidence>
<evidence type="ECO:0000256" key="1">
    <source>
        <dbReference type="ARBA" id="ARBA00001954"/>
    </source>
</evidence>
<accession>A0A7X6D270</accession>
<dbReference type="GO" id="GO:0009986">
    <property type="term" value="C:cell surface"/>
    <property type="evidence" value="ECO:0007669"/>
    <property type="project" value="UniProtKB-SubCell"/>
</dbReference>
<dbReference type="PIRSF" id="PIRSF000346">
    <property type="entry name" value="Dlt9_acylACP_des"/>
    <property type="match status" value="1"/>
</dbReference>
<keyword evidence="6" id="KW-0444">Lipid biosynthesis</keyword>
<evidence type="ECO:0000256" key="12">
    <source>
        <dbReference type="ARBA" id="ARBA00023160"/>
    </source>
</evidence>
<keyword evidence="8" id="KW-0276">Fatty acid metabolism</keyword>
<evidence type="ECO:0000256" key="3">
    <source>
        <dbReference type="ARBA" id="ARBA00004872"/>
    </source>
</evidence>
<comment type="caution">
    <text evidence="16">The sequence shown here is derived from an EMBL/GenBank/DDBJ whole genome shotgun (WGS) entry which is preliminary data.</text>
</comment>
<evidence type="ECO:0000256" key="14">
    <source>
        <dbReference type="ARBA" id="ARBA00070158"/>
    </source>
</evidence>
<comment type="similarity">
    <text evidence="4">Belongs to the fatty acid desaturase type 2 family.</text>
</comment>
<dbReference type="Proteomes" id="UP000578686">
    <property type="component" value="Unassembled WGS sequence"/>
</dbReference>
<evidence type="ECO:0000256" key="9">
    <source>
        <dbReference type="ARBA" id="ARBA00023002"/>
    </source>
</evidence>
<dbReference type="GO" id="GO:0006633">
    <property type="term" value="P:fatty acid biosynthetic process"/>
    <property type="evidence" value="ECO:0007669"/>
    <property type="project" value="UniProtKB-KW"/>
</dbReference>
<dbReference type="GO" id="GO:0045300">
    <property type="term" value="F:stearoyl-[ACP] desaturase activity"/>
    <property type="evidence" value="ECO:0007669"/>
    <property type="project" value="InterPro"/>
</dbReference>
<feature type="binding site" evidence="15">
    <location>
        <position position="200"/>
    </location>
    <ligand>
        <name>Fe cation</name>
        <dbReference type="ChEBI" id="CHEBI:24875"/>
        <label>2</label>
    </ligand>
</feature>
<evidence type="ECO:0000256" key="4">
    <source>
        <dbReference type="ARBA" id="ARBA00008749"/>
    </source>
</evidence>
<keyword evidence="9" id="KW-0560">Oxidoreductase</keyword>
<feature type="binding site" evidence="15">
    <location>
        <position position="203"/>
    </location>
    <ligand>
        <name>Fe cation</name>
        <dbReference type="ChEBI" id="CHEBI:24875"/>
        <label>2</label>
    </ligand>
</feature>
<evidence type="ECO:0000256" key="13">
    <source>
        <dbReference type="ARBA" id="ARBA00056001"/>
    </source>
</evidence>
<dbReference type="GO" id="GO:0005829">
    <property type="term" value="C:cytosol"/>
    <property type="evidence" value="ECO:0007669"/>
    <property type="project" value="TreeGrafter"/>
</dbReference>
<dbReference type="SUPFAM" id="SSF47240">
    <property type="entry name" value="Ferritin-like"/>
    <property type="match status" value="1"/>
</dbReference>
<comment type="subcellular location">
    <subcellularLocation>
        <location evidence="2">Cell surface</location>
    </subcellularLocation>
</comment>
<feature type="binding site" evidence="15">
    <location>
        <position position="117"/>
    </location>
    <ligand>
        <name>Fe cation</name>
        <dbReference type="ChEBI" id="CHEBI:24875"/>
        <label>1</label>
    </ligand>
</feature>
<reference evidence="16 17" key="1">
    <citation type="submission" date="2020-03" db="EMBL/GenBank/DDBJ databases">
        <title>Draft genome of Streptomyces sp. ventii, isolated from the Axial Seamount in the Pacific Ocean, and resequencing of the two type strains Streptomyces lonarensis strain NCL 716 and Streptomyces bohaiensis strain 11A07.</title>
        <authorList>
            <person name="Loughran R.M."/>
            <person name="Pfannmuller K.M."/>
            <person name="Wasson B.J."/>
            <person name="Deadmond M.C."/>
            <person name="Paddock B.E."/>
            <person name="Koyack M.J."/>
            <person name="Gallegos D.A."/>
            <person name="Mitchell E.A."/>
            <person name="Ushijima B."/>
            <person name="Saw J.H."/>
            <person name="Mcphail K.L."/>
            <person name="Videau P."/>
        </authorList>
    </citation>
    <scope>NUCLEOTIDE SEQUENCE [LARGE SCALE GENOMIC DNA]</scope>
    <source>
        <strain evidence="16 17">NCL716</strain>
    </source>
</reference>
<protein>
    <recommendedName>
        <fullName evidence="14">Putative acyl-[acyl-carrier-protein] desaturase DesA1</fullName>
    </recommendedName>
</protein>